<dbReference type="Gene3D" id="3.40.50.300">
    <property type="entry name" value="P-loop containing nucleotide triphosphate hydrolases"/>
    <property type="match status" value="1"/>
</dbReference>
<dbReference type="SUPFAM" id="SSF52540">
    <property type="entry name" value="P-loop containing nucleoside triphosphate hydrolases"/>
    <property type="match status" value="1"/>
</dbReference>
<dbReference type="EMBL" id="FNCY01000001">
    <property type="protein sequence ID" value="SDG56371.1"/>
    <property type="molecule type" value="Genomic_DNA"/>
</dbReference>
<dbReference type="Proteomes" id="UP000198607">
    <property type="component" value="Unassembled WGS sequence"/>
</dbReference>
<protein>
    <submittedName>
        <fullName evidence="1">AAA domain-containing protein</fullName>
    </submittedName>
</protein>
<organism evidence="1 2">
    <name type="scientific">Propionivibrio dicarboxylicus</name>
    <dbReference type="NCBI Taxonomy" id="83767"/>
    <lineage>
        <taxon>Bacteria</taxon>
        <taxon>Pseudomonadati</taxon>
        <taxon>Pseudomonadota</taxon>
        <taxon>Betaproteobacteria</taxon>
        <taxon>Rhodocyclales</taxon>
        <taxon>Rhodocyclaceae</taxon>
        <taxon>Propionivibrio</taxon>
    </lineage>
</organism>
<dbReference type="InterPro" id="IPR027417">
    <property type="entry name" value="P-loop_NTPase"/>
</dbReference>
<accession>A0A1G7VA06</accession>
<dbReference type="Pfam" id="PF05621">
    <property type="entry name" value="TniB"/>
    <property type="match status" value="1"/>
</dbReference>
<gene>
    <name evidence="1" type="ORF">SAMN05660652_00134</name>
</gene>
<dbReference type="OrthoDB" id="9178308at2"/>
<dbReference type="AlphaFoldDB" id="A0A1G7VA06"/>
<name>A0A1G7VA06_9RHOO</name>
<evidence type="ECO:0000313" key="1">
    <source>
        <dbReference type="EMBL" id="SDG56371.1"/>
    </source>
</evidence>
<keyword evidence="2" id="KW-1185">Reference proteome</keyword>
<proteinExistence type="predicted"/>
<sequence length="324" mass="35867">MGAAVFQTKSIFQGLEKAQPKDLAPDDRRLLALRGTEVERAEFTRVVSIAVPSYRRSMKFMETLLEKSDKFKSPGGLWIFGGGGEGKSFILQAFLCKHLPVETTERYVCPVLYLRFDGRPAESEIYLSILLKLGQNPESVRFDSNSKLRQLASNALKQCNVKIILFDEAQHLFLSVSGNRTRDRFGGVLGDSLKTLYDQLESVAFVFAGTPGLEAILADTQISTRWPGTLKLESFKYDEIFIGLLGALDSALPMEELSGLADEELSKKIYETCGGNFRRLKNFLADAVAIAASAGAKSISMVHFAKAHFQIFCVEQTPFGLVDI</sequence>
<dbReference type="RefSeq" id="WP_091931866.1">
    <property type="nucleotide sequence ID" value="NZ_FNCY01000001.1"/>
</dbReference>
<dbReference type="STRING" id="83767.SAMN05660652_00134"/>
<dbReference type="InterPro" id="IPR008868">
    <property type="entry name" value="TniB"/>
</dbReference>
<evidence type="ECO:0000313" key="2">
    <source>
        <dbReference type="Proteomes" id="UP000198607"/>
    </source>
</evidence>
<reference evidence="1 2" key="1">
    <citation type="submission" date="2016-10" db="EMBL/GenBank/DDBJ databases">
        <authorList>
            <person name="de Groot N.N."/>
        </authorList>
    </citation>
    <scope>NUCLEOTIDE SEQUENCE [LARGE SCALE GENOMIC DNA]</scope>
    <source>
        <strain evidence="1 2">DSM 5885</strain>
    </source>
</reference>